<dbReference type="RefSeq" id="XP_024329545.1">
    <property type="nucleotide sequence ID" value="XM_024474663.1"/>
</dbReference>
<evidence type="ECO:0000313" key="2">
    <source>
        <dbReference type="Proteomes" id="UP000034350"/>
    </source>
</evidence>
<accession>A0A0F9WL22</accession>
<reference evidence="1 2" key="1">
    <citation type="journal article" date="2015" name="Environ. Microbiol.">
        <title>Genome analyses suggest the presence of polyploidy and recent human-driven expansions in eight global populations of the honeybee pathogen Nosema ceranae.</title>
        <authorList>
            <person name="Pelin A."/>
            <person name="Selman M."/>
            <person name="Aris-Brosou S."/>
            <person name="Farinelli L."/>
            <person name="Corradi N."/>
        </authorList>
    </citation>
    <scope>NUCLEOTIDE SEQUENCE [LARGE SCALE GENOMIC DNA]</scope>
    <source>
        <strain evidence="1 2">PA08 1199</strain>
    </source>
</reference>
<comment type="caution">
    <text evidence="1">The sequence shown here is derived from an EMBL/GenBank/DDBJ whole genome shotgun (WGS) entry which is preliminary data.</text>
</comment>
<dbReference type="Proteomes" id="UP000034350">
    <property type="component" value="Unassembled WGS sequence"/>
</dbReference>
<name>A0A0F9WL22_9MICR</name>
<sequence length="41" mass="4829">MLTWFSHQPKIIGSVRLFPPGGNNCGIIFFYFLPSYEKKFF</sequence>
<evidence type="ECO:0000313" key="1">
    <source>
        <dbReference type="EMBL" id="KKO73803.1"/>
    </source>
</evidence>
<keyword evidence="2" id="KW-1185">Reference proteome</keyword>
<dbReference type="VEuPathDB" id="MicrosporidiaDB:AAJ76_2260001509"/>
<organism evidence="1 2">
    <name type="scientific">Vairimorpha ceranae</name>
    <dbReference type="NCBI Taxonomy" id="40302"/>
    <lineage>
        <taxon>Eukaryota</taxon>
        <taxon>Fungi</taxon>
        <taxon>Fungi incertae sedis</taxon>
        <taxon>Microsporidia</taxon>
        <taxon>Nosematidae</taxon>
        <taxon>Vairimorpha</taxon>
    </lineage>
</organism>
<proteinExistence type="predicted"/>
<protein>
    <submittedName>
        <fullName evidence="1">Uncharacterized protein</fullName>
    </submittedName>
</protein>
<dbReference type="GeneID" id="36319588"/>
<gene>
    <name evidence="1" type="ORF">AAJ76_2260001509</name>
</gene>
<dbReference type="EMBL" id="JPQZ01000226">
    <property type="protein sequence ID" value="KKO73803.1"/>
    <property type="molecule type" value="Genomic_DNA"/>
</dbReference>
<dbReference type="AlphaFoldDB" id="A0A0F9WL22"/>